<keyword evidence="5" id="KW-0645">Protease</keyword>
<keyword evidence="1" id="KW-0346">Stress response</keyword>
<keyword evidence="2" id="KW-0456">Lyase</keyword>
<protein>
    <submittedName>
        <fullName evidence="5">Protease</fullName>
    </submittedName>
</protein>
<dbReference type="Proteomes" id="UP001317705">
    <property type="component" value="Chromosome"/>
</dbReference>
<dbReference type="Gene3D" id="3.40.50.880">
    <property type="match status" value="1"/>
</dbReference>
<gene>
    <name evidence="5" type="primary">pfpI</name>
    <name evidence="5" type="ORF">GURASL_11020</name>
</gene>
<dbReference type="InterPro" id="IPR029062">
    <property type="entry name" value="Class_I_gatase-like"/>
</dbReference>
<dbReference type="EMBL" id="AP027151">
    <property type="protein sequence ID" value="BDV42179.1"/>
    <property type="molecule type" value="Genomic_DNA"/>
</dbReference>
<accession>A0ABM8EI58</accession>
<dbReference type="GO" id="GO:0008233">
    <property type="term" value="F:peptidase activity"/>
    <property type="evidence" value="ECO:0007669"/>
    <property type="project" value="UniProtKB-KW"/>
</dbReference>
<dbReference type="Pfam" id="PF01965">
    <property type="entry name" value="DJ-1_PfpI"/>
    <property type="match status" value="1"/>
</dbReference>
<evidence type="ECO:0000256" key="2">
    <source>
        <dbReference type="ARBA" id="ARBA00023239"/>
    </source>
</evidence>
<proteinExistence type="inferred from homology"/>
<dbReference type="InterPro" id="IPR002818">
    <property type="entry name" value="DJ-1/PfpI"/>
</dbReference>
<dbReference type="PANTHER" id="PTHR48094">
    <property type="entry name" value="PROTEIN/NUCLEIC ACID DEGLYCASE DJ-1-RELATED"/>
    <property type="match status" value="1"/>
</dbReference>
<dbReference type="PANTHER" id="PTHR48094:SF11">
    <property type="entry name" value="GLUTATHIONE-INDEPENDENT GLYOXALASE HSP31-RELATED"/>
    <property type="match status" value="1"/>
</dbReference>
<dbReference type="GO" id="GO:0006508">
    <property type="term" value="P:proteolysis"/>
    <property type="evidence" value="ECO:0007669"/>
    <property type="project" value="UniProtKB-KW"/>
</dbReference>
<name>A0ABM8EI58_9BACT</name>
<dbReference type="SUPFAM" id="SSF52317">
    <property type="entry name" value="Class I glutamine amidotransferase-like"/>
    <property type="match status" value="1"/>
</dbReference>
<dbReference type="InterPro" id="IPR050325">
    <property type="entry name" value="Prot/Nucl_acid_deglycase"/>
</dbReference>
<feature type="domain" description="DJ-1/PfpI" evidence="4">
    <location>
        <begin position="6"/>
        <end position="184"/>
    </location>
</feature>
<comment type="similarity">
    <text evidence="3">Belongs to the peptidase C56 family. HSP31-like subfamily.</text>
</comment>
<evidence type="ECO:0000256" key="1">
    <source>
        <dbReference type="ARBA" id="ARBA00023016"/>
    </source>
</evidence>
<keyword evidence="5" id="KW-0378">Hydrolase</keyword>
<reference evidence="5 6" key="1">
    <citation type="submission" date="2022-12" db="EMBL/GenBank/DDBJ databases">
        <title>Polyphasic characterization of Geotalea uranireducens NIT-SL11 newly isolated from a complex of sewage sludge and microbially reduced graphene oxide.</title>
        <authorList>
            <person name="Xie L."/>
            <person name="Yoshida N."/>
            <person name="Meng L."/>
        </authorList>
    </citation>
    <scope>NUCLEOTIDE SEQUENCE [LARGE SCALE GENOMIC DNA]</scope>
    <source>
        <strain evidence="5 6">NIT-SL11</strain>
    </source>
</reference>
<evidence type="ECO:0000256" key="3">
    <source>
        <dbReference type="ARBA" id="ARBA00038493"/>
    </source>
</evidence>
<keyword evidence="6" id="KW-1185">Reference proteome</keyword>
<organism evidence="5 6">
    <name type="scientific">Geotalea uraniireducens</name>
    <dbReference type="NCBI Taxonomy" id="351604"/>
    <lineage>
        <taxon>Bacteria</taxon>
        <taxon>Pseudomonadati</taxon>
        <taxon>Thermodesulfobacteriota</taxon>
        <taxon>Desulfuromonadia</taxon>
        <taxon>Geobacterales</taxon>
        <taxon>Geobacteraceae</taxon>
        <taxon>Geotalea</taxon>
    </lineage>
</organism>
<evidence type="ECO:0000313" key="5">
    <source>
        <dbReference type="EMBL" id="BDV42179.1"/>
    </source>
</evidence>
<evidence type="ECO:0000313" key="6">
    <source>
        <dbReference type="Proteomes" id="UP001317705"/>
    </source>
</evidence>
<evidence type="ECO:0000259" key="4">
    <source>
        <dbReference type="Pfam" id="PF01965"/>
    </source>
</evidence>
<dbReference type="RefSeq" id="WP_282002471.1">
    <property type="nucleotide sequence ID" value="NZ_AP027151.1"/>
</dbReference>
<sequence length="190" mass="21555">MTLQGKKIAVLMESDFYEPEIFYYQRRFPEEGAEVRLLTRLWGQPSLTFRGHEYQIPLEVNGSFEGMDDAALREYAAVIVPAGMVADRLRYTEDIARLPPAVEFLKRAFAEESIIKGIICHGLWLAAPAPELVRGRRLVVHNNLLGDARNMGAEYVDEDVVVDGDLVTARSGGHCHLFARRIIELLRDRQ</sequence>